<feature type="active site" description="Nucleophile" evidence="6">
    <location>
        <position position="708"/>
    </location>
</feature>
<sequence>MNDTQSFRVHHATHLRQLAMTAGVDPDKLLDFSASTNPLGPPEWLRARISASISALPHYPEPGNQALIEAACQRYGVTAYQIIAGNGSTELIYLLPRALRARHALIPVPSHPVYATAAKVAGLAVHLMPLAAEDGFALDFDRLETALQQSGEGPRVVFLGQPNNPAGTIFDALRIRYLAGRFPATTFVVDEAFGDFVEDFDSLTASRPANVVVMLSLTRVFAIPGLRLGLAVASPSIVQKIEALQPPWSVNTLAQKVGVDALRDTAYLQTSRTAVASLRSTLRRQLEQIPYLTVYPGEATFLLIRCDHRSMDARALASRLIKRGLAIRVCDNFEGLDGRYFRVAVRNEAENRQLVGALRQELFMAPLVTARRRTPAIMFQGTGSSVGKSVLTAALCRIMLQDGYRVAPFKAQNMAINSFSTPDGGQMGHTQAVQAQAARLDPDVRMNPILLKPDSDQGSQVVLCGKPVGTMRLMDFFRYRTEAFEQARECYDALAGEYDAMLLEGAGSPAEVNLKAHDIVNMKMALHASAPVLMVGDIDLGGVFASFVGSMEVLSERERSQVAGFVINRFRGRTDLLKDALDYTLRHTGRPVLGVVPYLENLGLFGEDSVGIKGGLFHDGECAGDSVDIAVLDLPHISGFTDLEPLRIEPDVRLRTVRRGQDLGRPDAIILPGSRNVIGDLTFLRAVGLDRILQQRAQEGGCEIIGLCGGYQILGRSICDVHGLESPGTNLVGLDLLPIDTVLHPEKALVRTEARHRISGLKVGGYAIHHDQNRSGPAPPALIDNNGQALGACRGDGLVWGSYLHGLFDSDGFRRWFIDRLRQRKGLRPLGTVQACYDLEPAFERLADAVRQSLDISAIYRLMGLR</sequence>
<dbReference type="GO" id="GO:0009236">
    <property type="term" value="P:cobalamin biosynthetic process"/>
    <property type="evidence" value="ECO:0007669"/>
    <property type="project" value="UniProtKB-UniRule"/>
</dbReference>
<dbReference type="SUPFAM" id="SSF53383">
    <property type="entry name" value="PLP-dependent transferases"/>
    <property type="match status" value="1"/>
</dbReference>
<dbReference type="Gene3D" id="3.40.640.10">
    <property type="entry name" value="Type I PLP-dependent aspartate aminotransferase-like (Major domain)"/>
    <property type="match status" value="1"/>
</dbReference>
<dbReference type="GO" id="GO:0030170">
    <property type="term" value="F:pyridoxal phosphate binding"/>
    <property type="evidence" value="ECO:0007669"/>
    <property type="project" value="InterPro"/>
</dbReference>
<dbReference type="InterPro" id="IPR002586">
    <property type="entry name" value="CobQ/CobB/MinD/ParA_Nub-bd_dom"/>
</dbReference>
<dbReference type="InterPro" id="IPR015424">
    <property type="entry name" value="PyrdxlP-dep_Trfase"/>
</dbReference>
<dbReference type="STRING" id="29542.A6070_13590"/>
<dbReference type="EMBL" id="CP015518">
    <property type="protein sequence ID" value="APG24451.1"/>
    <property type="molecule type" value="Genomic_DNA"/>
</dbReference>
<proteinExistence type="inferred from homology"/>
<dbReference type="CDD" id="cd00609">
    <property type="entry name" value="AAT_like"/>
    <property type="match status" value="1"/>
</dbReference>
<dbReference type="SUPFAM" id="SSF52317">
    <property type="entry name" value="Class I glutamine amidotransferase-like"/>
    <property type="match status" value="1"/>
</dbReference>
<dbReference type="PANTHER" id="PTHR21343">
    <property type="entry name" value="DETHIOBIOTIN SYNTHETASE"/>
    <property type="match status" value="1"/>
</dbReference>
<dbReference type="KEGG" id="pace:A6070_13590"/>
<dbReference type="UniPathway" id="UPA00148"/>
<dbReference type="InterPro" id="IPR005860">
    <property type="entry name" value="CobD"/>
</dbReference>
<evidence type="ECO:0000256" key="4">
    <source>
        <dbReference type="ARBA" id="ARBA00022962"/>
    </source>
</evidence>
<dbReference type="InterPro" id="IPR004839">
    <property type="entry name" value="Aminotransferase_I/II_large"/>
</dbReference>
<dbReference type="GO" id="GO:0048472">
    <property type="term" value="F:threonine-phosphate decarboxylase activity"/>
    <property type="evidence" value="ECO:0007669"/>
    <property type="project" value="UniProtKB-EC"/>
</dbReference>
<keyword evidence="3 6" id="KW-0169">Cobalamin biosynthesis</keyword>
<dbReference type="CDD" id="cd01750">
    <property type="entry name" value="GATase1_CobQ"/>
    <property type="match status" value="1"/>
</dbReference>
<dbReference type="InterPro" id="IPR004459">
    <property type="entry name" value="CobQ_synth"/>
</dbReference>
<comment type="function">
    <text evidence="1">Decarboxylates L-threonine-O-3-phosphate to yield (R)-1-amino-2-propanol O-2-phosphate, the precursor for the linkage between the nucleotide loop and the corrin ring in cobalamin.</text>
</comment>
<dbReference type="HAMAP" id="MF_00028">
    <property type="entry name" value="CobQ"/>
    <property type="match status" value="1"/>
</dbReference>
<dbReference type="NCBIfam" id="NF001989">
    <property type="entry name" value="PRK00784.1"/>
    <property type="match status" value="1"/>
</dbReference>
<evidence type="ECO:0000256" key="1">
    <source>
        <dbReference type="ARBA" id="ARBA00003444"/>
    </source>
</evidence>
<dbReference type="Pfam" id="PF07685">
    <property type="entry name" value="GATase_3"/>
    <property type="match status" value="1"/>
</dbReference>
<dbReference type="Pfam" id="PF00155">
    <property type="entry name" value="Aminotran_1_2"/>
    <property type="match status" value="1"/>
</dbReference>
<dbReference type="InterPro" id="IPR033949">
    <property type="entry name" value="CobQ_GATase1"/>
</dbReference>
<evidence type="ECO:0000256" key="6">
    <source>
        <dbReference type="HAMAP-Rule" id="MF_00028"/>
    </source>
</evidence>
<dbReference type="NCBIfam" id="TIGR00313">
    <property type="entry name" value="cobQ"/>
    <property type="match status" value="1"/>
</dbReference>
<dbReference type="Gene3D" id="3.40.50.300">
    <property type="entry name" value="P-loop containing nucleotide triphosphate hydrolases"/>
    <property type="match status" value="1"/>
</dbReference>
<comment type="similarity">
    <text evidence="6">Belongs to the CobB/CobQ family. CobQ subfamily.</text>
</comment>
<evidence type="ECO:0000259" key="8">
    <source>
        <dbReference type="Pfam" id="PF01656"/>
    </source>
</evidence>
<dbReference type="CDD" id="cd05389">
    <property type="entry name" value="CobQ_N"/>
    <property type="match status" value="1"/>
</dbReference>
<dbReference type="RefSeq" id="WP_072286291.1">
    <property type="nucleotide sequence ID" value="NZ_CP015455.1"/>
</dbReference>
<dbReference type="InterPro" id="IPR047045">
    <property type="entry name" value="CobQ_N"/>
</dbReference>
<protein>
    <recommendedName>
        <fullName evidence="6">Cobyric acid synthase</fullName>
    </recommendedName>
</protein>
<evidence type="ECO:0000259" key="9">
    <source>
        <dbReference type="Pfam" id="PF07685"/>
    </source>
</evidence>
<dbReference type="Proteomes" id="UP000182264">
    <property type="component" value="Chromosome"/>
</dbReference>
<organism evidence="10 11">
    <name type="scientific">Syntrophotalea acetylenica</name>
    <name type="common">Pelobacter acetylenicus</name>
    <dbReference type="NCBI Taxonomy" id="29542"/>
    <lineage>
        <taxon>Bacteria</taxon>
        <taxon>Pseudomonadati</taxon>
        <taxon>Thermodesulfobacteriota</taxon>
        <taxon>Desulfuromonadia</taxon>
        <taxon>Desulfuromonadales</taxon>
        <taxon>Syntrophotaleaceae</taxon>
        <taxon>Syntrophotalea</taxon>
    </lineage>
</organism>
<evidence type="ECO:0000313" key="11">
    <source>
        <dbReference type="Proteomes" id="UP000182264"/>
    </source>
</evidence>
<evidence type="ECO:0000256" key="2">
    <source>
        <dbReference type="ARBA" id="ARBA00004953"/>
    </source>
</evidence>
<dbReference type="NCBIfam" id="TIGR01140">
    <property type="entry name" value="L_thr_O3P_dcar"/>
    <property type="match status" value="1"/>
</dbReference>
<comment type="function">
    <text evidence="6">Catalyzes amidations at positions B, D, E, and G on adenosylcobyrinic A,C-diamide. NH(2) groups are provided by glutamine, and one molecule of ATP is hydrogenolyzed for each amidation.</text>
</comment>
<dbReference type="InterPro" id="IPR015422">
    <property type="entry name" value="PyrdxlP-dep_Trfase_small"/>
</dbReference>
<name>A0A1L3GES3_SYNAC</name>
<dbReference type="InterPro" id="IPR011698">
    <property type="entry name" value="GATase_3"/>
</dbReference>
<comment type="pathway">
    <text evidence="2 6">Cofactor biosynthesis; adenosylcobalamin biosynthesis.</text>
</comment>
<feature type="active site" evidence="6">
    <location>
        <position position="805"/>
    </location>
</feature>
<dbReference type="GO" id="GO:0015420">
    <property type="term" value="F:ABC-type vitamin B12 transporter activity"/>
    <property type="evidence" value="ECO:0007669"/>
    <property type="project" value="UniProtKB-UniRule"/>
</dbReference>
<feature type="domain" description="Aminotransferase class I/classII large" evidence="7">
    <location>
        <begin position="28"/>
        <end position="358"/>
    </location>
</feature>
<accession>A0A1L3GES3</accession>
<dbReference type="SUPFAM" id="SSF52540">
    <property type="entry name" value="P-loop containing nucleoside triphosphate hydrolases"/>
    <property type="match status" value="1"/>
</dbReference>
<evidence type="ECO:0000256" key="3">
    <source>
        <dbReference type="ARBA" id="ARBA00022573"/>
    </source>
</evidence>
<dbReference type="InterPro" id="IPR027417">
    <property type="entry name" value="P-loop_NTPase"/>
</dbReference>
<reference evidence="10 11" key="1">
    <citation type="journal article" date="2017" name="Genome Announc.">
        <title>Complete Genome Sequences of Two Acetylene-Fermenting Pelobacter acetylenicus Strains.</title>
        <authorList>
            <person name="Sutton J.M."/>
            <person name="Baesman S.M."/>
            <person name="Fierst J.L."/>
            <person name="Poret-Peterson A.T."/>
            <person name="Oremland R.S."/>
            <person name="Dunlap D.S."/>
            <person name="Akob D.M."/>
        </authorList>
    </citation>
    <scope>NUCLEOTIDE SEQUENCE [LARGE SCALE GENOMIC DNA]</scope>
    <source>
        <strain evidence="10 11">DSM 3247</strain>
    </source>
</reference>
<evidence type="ECO:0000259" key="7">
    <source>
        <dbReference type="Pfam" id="PF00155"/>
    </source>
</evidence>
<evidence type="ECO:0000313" key="10">
    <source>
        <dbReference type="EMBL" id="APG24451.1"/>
    </source>
</evidence>
<keyword evidence="11" id="KW-1185">Reference proteome</keyword>
<dbReference type="PROSITE" id="PS51274">
    <property type="entry name" value="GATASE_COBBQ"/>
    <property type="match status" value="1"/>
</dbReference>
<dbReference type="OrthoDB" id="9808302at2"/>
<evidence type="ECO:0000256" key="5">
    <source>
        <dbReference type="ARBA" id="ARBA00048531"/>
    </source>
</evidence>
<dbReference type="Pfam" id="PF01656">
    <property type="entry name" value="CbiA"/>
    <property type="match status" value="1"/>
</dbReference>
<keyword evidence="4 6" id="KW-0315">Glutamine amidotransferase</keyword>
<dbReference type="AlphaFoldDB" id="A0A1L3GES3"/>
<comment type="catalytic activity">
    <reaction evidence="5">
        <text>O-phospho-L-threonine + H(+) = (R)-1-aminopropan-2-yl phosphate + CO2</text>
        <dbReference type="Rhea" id="RHEA:11492"/>
        <dbReference type="ChEBI" id="CHEBI:15378"/>
        <dbReference type="ChEBI" id="CHEBI:16526"/>
        <dbReference type="ChEBI" id="CHEBI:58563"/>
        <dbReference type="ChEBI" id="CHEBI:58675"/>
        <dbReference type="EC" id="4.1.1.81"/>
    </reaction>
</comment>
<dbReference type="Gene3D" id="3.90.1150.10">
    <property type="entry name" value="Aspartate Aminotransferase, domain 1"/>
    <property type="match status" value="1"/>
</dbReference>
<feature type="domain" description="CobQ/CobB/MinD/ParA nucleotide binding" evidence="8">
    <location>
        <begin position="377"/>
        <end position="602"/>
    </location>
</feature>
<dbReference type="InterPro" id="IPR015421">
    <property type="entry name" value="PyrdxlP-dep_Trfase_major"/>
</dbReference>
<dbReference type="InterPro" id="IPR029062">
    <property type="entry name" value="Class_I_gatase-like"/>
</dbReference>
<dbReference type="Gene3D" id="3.40.50.880">
    <property type="match status" value="1"/>
</dbReference>
<dbReference type="PANTHER" id="PTHR21343:SF1">
    <property type="entry name" value="COBYRIC ACID SYNTHASE"/>
    <property type="match status" value="1"/>
</dbReference>
<feature type="domain" description="CobB/CobQ-like glutamine amidotransferase" evidence="9">
    <location>
        <begin position="628"/>
        <end position="812"/>
    </location>
</feature>
<gene>
    <name evidence="6" type="primary">cobQ</name>
    <name evidence="10" type="ORF">A7E75_04945</name>
</gene>